<dbReference type="PANTHER" id="PTHR45870:SF2">
    <property type="entry name" value="TUBULIN MONOGLYCYLASE TTLL3"/>
    <property type="match status" value="1"/>
</dbReference>
<sequence length="215" mass="23615">MPFSTDLAHACSHVTNLSLEAATPSGIKKQPSAVPAQRLWATADLDCYLRQETGREVWTEQVLPAIKSAVARIINAARPLCTGGEAGCSDLHGGAEAPRCQPWRRLGFDFAVDQGFRVWLIEVNHKPGMRAPKGQGGEAKRRLMDQFYEDERRLCTGQQPPPPQQQQQQTTKTTTTTTTTNNPPEVPQDSKDVLGGFCRLDLAAYSQQRVASSRA</sequence>
<organism evidence="7 8">
    <name type="scientific">Polarella glacialis</name>
    <name type="common">Dinoflagellate</name>
    <dbReference type="NCBI Taxonomy" id="89957"/>
    <lineage>
        <taxon>Eukaryota</taxon>
        <taxon>Sar</taxon>
        <taxon>Alveolata</taxon>
        <taxon>Dinophyceae</taxon>
        <taxon>Suessiales</taxon>
        <taxon>Suessiaceae</taxon>
        <taxon>Polarella</taxon>
    </lineage>
</organism>
<feature type="region of interest" description="Disordered" evidence="6">
    <location>
        <begin position="154"/>
        <end position="193"/>
    </location>
</feature>
<dbReference type="Proteomes" id="UP000626109">
    <property type="component" value="Unassembled WGS sequence"/>
</dbReference>
<keyword evidence="4" id="KW-0547">Nucleotide-binding</keyword>
<evidence type="ECO:0000256" key="5">
    <source>
        <dbReference type="ARBA" id="ARBA00022840"/>
    </source>
</evidence>
<proteinExistence type="predicted"/>
<dbReference type="Pfam" id="PF03133">
    <property type="entry name" value="TTL"/>
    <property type="match status" value="1"/>
</dbReference>
<dbReference type="InterPro" id="IPR004344">
    <property type="entry name" value="TTL/TTLL_fam"/>
</dbReference>
<evidence type="ECO:0000256" key="4">
    <source>
        <dbReference type="ARBA" id="ARBA00022741"/>
    </source>
</evidence>
<feature type="compositionally biased region" description="Low complexity" evidence="6">
    <location>
        <begin position="165"/>
        <end position="183"/>
    </location>
</feature>
<dbReference type="AlphaFoldDB" id="A0A813KTW9"/>
<protein>
    <recommendedName>
        <fullName evidence="9">Tubulin--tyrosine ligase-like protein 9</fullName>
    </recommendedName>
</protein>
<dbReference type="GO" id="GO:0005524">
    <property type="term" value="F:ATP binding"/>
    <property type="evidence" value="ECO:0007669"/>
    <property type="project" value="UniProtKB-KW"/>
</dbReference>
<keyword evidence="3" id="KW-0436">Ligase</keyword>
<gene>
    <name evidence="7" type="ORF">PGLA2088_LOCUS35379</name>
</gene>
<dbReference type="PANTHER" id="PTHR45870">
    <property type="entry name" value="TUBULIN MONOGLYCYLASE TTLL3"/>
    <property type="match status" value="1"/>
</dbReference>
<keyword evidence="5" id="KW-0067">ATP-binding</keyword>
<dbReference type="Gene3D" id="3.30.470.20">
    <property type="entry name" value="ATP-grasp fold, B domain"/>
    <property type="match status" value="1"/>
</dbReference>
<evidence type="ECO:0000313" key="7">
    <source>
        <dbReference type="EMBL" id="CAE8709302.1"/>
    </source>
</evidence>
<accession>A0A813KTW9</accession>
<reference evidence="7" key="1">
    <citation type="submission" date="2021-02" db="EMBL/GenBank/DDBJ databases">
        <authorList>
            <person name="Dougan E. K."/>
            <person name="Rhodes N."/>
            <person name="Thang M."/>
            <person name="Chan C."/>
        </authorList>
    </citation>
    <scope>NUCLEOTIDE SEQUENCE</scope>
</reference>
<evidence type="ECO:0008006" key="9">
    <source>
        <dbReference type="Google" id="ProtNLM"/>
    </source>
</evidence>
<evidence type="ECO:0000256" key="2">
    <source>
        <dbReference type="ARBA" id="ARBA00022490"/>
    </source>
</evidence>
<dbReference type="GO" id="GO:0070736">
    <property type="term" value="F:protein-glycine ligase activity, initiating"/>
    <property type="evidence" value="ECO:0007669"/>
    <property type="project" value="TreeGrafter"/>
</dbReference>
<dbReference type="GO" id="GO:0005737">
    <property type="term" value="C:cytoplasm"/>
    <property type="evidence" value="ECO:0007669"/>
    <property type="project" value="UniProtKB-SubCell"/>
</dbReference>
<evidence type="ECO:0000313" key="8">
    <source>
        <dbReference type="Proteomes" id="UP000626109"/>
    </source>
</evidence>
<dbReference type="EMBL" id="CAJNNW010031825">
    <property type="protein sequence ID" value="CAE8709302.1"/>
    <property type="molecule type" value="Genomic_DNA"/>
</dbReference>
<name>A0A813KTW9_POLGL</name>
<dbReference type="GO" id="GO:0015630">
    <property type="term" value="C:microtubule cytoskeleton"/>
    <property type="evidence" value="ECO:0007669"/>
    <property type="project" value="TreeGrafter"/>
</dbReference>
<evidence type="ECO:0000256" key="3">
    <source>
        <dbReference type="ARBA" id="ARBA00022598"/>
    </source>
</evidence>
<keyword evidence="2" id="KW-0963">Cytoplasm</keyword>
<comment type="subcellular location">
    <subcellularLocation>
        <location evidence="1">Cytoplasm</location>
    </subcellularLocation>
</comment>
<evidence type="ECO:0000256" key="6">
    <source>
        <dbReference type="SAM" id="MobiDB-lite"/>
    </source>
</evidence>
<evidence type="ECO:0000256" key="1">
    <source>
        <dbReference type="ARBA" id="ARBA00004496"/>
    </source>
</evidence>
<dbReference type="InterPro" id="IPR051437">
    <property type="entry name" value="TTLL_monoglycylase"/>
</dbReference>
<comment type="caution">
    <text evidence="7">The sequence shown here is derived from an EMBL/GenBank/DDBJ whole genome shotgun (WGS) entry which is preliminary data.</text>
</comment>